<feature type="compositionally biased region" description="Polar residues" evidence="1">
    <location>
        <begin position="384"/>
        <end position="396"/>
    </location>
</feature>
<evidence type="ECO:0000259" key="2">
    <source>
        <dbReference type="SMART" id="SM00343"/>
    </source>
</evidence>
<dbReference type="InterPro" id="IPR036875">
    <property type="entry name" value="Znf_CCHC_sf"/>
</dbReference>
<dbReference type="GO" id="GO:0003676">
    <property type="term" value="F:nucleic acid binding"/>
    <property type="evidence" value="ECO:0007669"/>
    <property type="project" value="InterPro"/>
</dbReference>
<dbReference type="Proteomes" id="UP000478052">
    <property type="component" value="Unassembled WGS sequence"/>
</dbReference>
<evidence type="ECO:0000313" key="4">
    <source>
        <dbReference type="Proteomes" id="UP000478052"/>
    </source>
</evidence>
<feature type="compositionally biased region" description="Polar residues" evidence="1">
    <location>
        <begin position="340"/>
        <end position="351"/>
    </location>
</feature>
<dbReference type="SUPFAM" id="SSF57756">
    <property type="entry name" value="Retrovirus zinc finger-like domains"/>
    <property type="match status" value="1"/>
</dbReference>
<protein>
    <recommendedName>
        <fullName evidence="2">CCHC-type domain-containing protein</fullName>
    </recommendedName>
</protein>
<evidence type="ECO:0000313" key="3">
    <source>
        <dbReference type="EMBL" id="KAF0749195.1"/>
    </source>
</evidence>
<keyword evidence="4" id="KW-1185">Reference proteome</keyword>
<dbReference type="AlphaFoldDB" id="A0A6G0Y4I3"/>
<dbReference type="InterPro" id="IPR001878">
    <property type="entry name" value="Znf_CCHC"/>
</dbReference>
<dbReference type="GO" id="GO:0008270">
    <property type="term" value="F:zinc ion binding"/>
    <property type="evidence" value="ECO:0007669"/>
    <property type="project" value="InterPro"/>
</dbReference>
<dbReference type="Gene3D" id="4.10.60.10">
    <property type="entry name" value="Zinc finger, CCHC-type"/>
    <property type="match status" value="1"/>
</dbReference>
<feature type="compositionally biased region" description="Polar residues" evidence="1">
    <location>
        <begin position="309"/>
        <end position="322"/>
    </location>
</feature>
<dbReference type="EMBL" id="VUJU01006188">
    <property type="protein sequence ID" value="KAF0749195.1"/>
    <property type="molecule type" value="Genomic_DNA"/>
</dbReference>
<feature type="region of interest" description="Disordered" evidence="1">
    <location>
        <begin position="1"/>
        <end position="34"/>
    </location>
</feature>
<name>A0A6G0Y4I3_APHCR</name>
<comment type="caution">
    <text evidence="3">The sequence shown here is derived from an EMBL/GenBank/DDBJ whole genome shotgun (WGS) entry which is preliminary data.</text>
</comment>
<feature type="compositionally biased region" description="Basic and acidic residues" evidence="1">
    <location>
        <begin position="608"/>
        <end position="617"/>
    </location>
</feature>
<feature type="domain" description="CCHC-type" evidence="2">
    <location>
        <begin position="785"/>
        <end position="801"/>
    </location>
</feature>
<dbReference type="SMART" id="SM00343">
    <property type="entry name" value="ZnF_C2HC"/>
    <property type="match status" value="2"/>
</dbReference>
<feature type="region of interest" description="Disordered" evidence="1">
    <location>
        <begin position="529"/>
        <end position="617"/>
    </location>
</feature>
<gene>
    <name evidence="3" type="ORF">FWK35_00027252</name>
</gene>
<proteinExistence type="predicted"/>
<feature type="compositionally biased region" description="Basic and acidic residues" evidence="1">
    <location>
        <begin position="411"/>
        <end position="420"/>
    </location>
</feature>
<feature type="region of interest" description="Disordered" evidence="1">
    <location>
        <begin position="301"/>
        <end position="322"/>
    </location>
</feature>
<feature type="compositionally biased region" description="Basic and acidic residues" evidence="1">
    <location>
        <begin position="537"/>
        <end position="547"/>
    </location>
</feature>
<accession>A0A6G0Y4I3</accession>
<feature type="region of interest" description="Disordered" evidence="1">
    <location>
        <begin position="337"/>
        <end position="458"/>
    </location>
</feature>
<feature type="compositionally biased region" description="Polar residues" evidence="1">
    <location>
        <begin position="573"/>
        <end position="592"/>
    </location>
</feature>
<sequence length="859" mass="96456">MNREGDRPPLKGFKNRGYSSLGSMSSLDSVSTENSKAGILKPSDFYNREIIERQRQSNRVANLRKIEEANSKLRTNDKKQEKEQKGLFGFSSFEKFRTSFRGSSKNDAIIEWEQRQENKKNEKGLFGTMDAKGYGNNHGNFEGWGKNKTREVVRTVYVPLPPYEEGQERSDHDFGEGHVVSKRVGIYPKCPSPDTDEEIEKAKLNSWIEYTENQELSVDEPTFLQRKRSSTLASSLAMGTLFEGYNEEDSYVESDEINIIPSCTEYDGDFDSLEEQEDLDSDLDDTEKAMRLTRPFNIGAPVGRRCPKNRSTARQDPETTIGQYGVLESKAILRIRGGAKSTSGDSVSNTPKGRRSPKATTTTDSNIGKPRPSSVLRLKGGAKSGSSSDNGAMEITNTDHVESKQGTSEQTPRHTPENFLKRNSAIVDYMETVSPARKRNRESSKSPGQPESEADMTMSYSRRGRSLIMYFEKFKSSYKKKLTSTAQSELDIGVEMINELIAEICAENMCILGRYLELKEAAADNRKKVDFAPPLPKQKERFERTTEEIQTSDTDMEGPKKNKRRRKKKAEDSQAQSLGAETAQPGTDTEAATSGTGGSRPGSRNNSRKKEKEILEKCREQDAPIKYVVTTGDKTAEETKKILWTQVVAKNKAPKIKQAVVLQGGDLLITPADEETRTAMESLVKEGFGITKTGARLPRIIIYDVDRLIKPEELPGTIVSQNPELELTEDDRKGITPSFRTGPKETDVVHWVCEVKPETFAKLNNKRLYIGYSVCRAKEYLNITICNKCQKFGHIAAKCKESVDTCSYCAEKGHRVENCSNKDKQPKCVNCKGPYTARHMGCTFRAQQVRNLVRNTTYN</sequence>
<feature type="domain" description="CCHC-type" evidence="2">
    <location>
        <begin position="805"/>
        <end position="821"/>
    </location>
</feature>
<feature type="compositionally biased region" description="Low complexity" evidence="1">
    <location>
        <begin position="19"/>
        <end position="31"/>
    </location>
</feature>
<reference evidence="3 4" key="1">
    <citation type="submission" date="2019-08" db="EMBL/GenBank/DDBJ databases">
        <title>Whole genome of Aphis craccivora.</title>
        <authorList>
            <person name="Voronova N.V."/>
            <person name="Shulinski R.S."/>
            <person name="Bandarenka Y.V."/>
            <person name="Zhorov D.G."/>
            <person name="Warner D."/>
        </authorList>
    </citation>
    <scope>NUCLEOTIDE SEQUENCE [LARGE SCALE GENOMIC DNA]</scope>
    <source>
        <strain evidence="3">180601</strain>
        <tissue evidence="3">Whole Body</tissue>
    </source>
</reference>
<organism evidence="3 4">
    <name type="scientific">Aphis craccivora</name>
    <name type="common">Cowpea aphid</name>
    <dbReference type="NCBI Taxonomy" id="307492"/>
    <lineage>
        <taxon>Eukaryota</taxon>
        <taxon>Metazoa</taxon>
        <taxon>Ecdysozoa</taxon>
        <taxon>Arthropoda</taxon>
        <taxon>Hexapoda</taxon>
        <taxon>Insecta</taxon>
        <taxon>Pterygota</taxon>
        <taxon>Neoptera</taxon>
        <taxon>Paraneoptera</taxon>
        <taxon>Hemiptera</taxon>
        <taxon>Sternorrhyncha</taxon>
        <taxon>Aphidomorpha</taxon>
        <taxon>Aphidoidea</taxon>
        <taxon>Aphididae</taxon>
        <taxon>Aphidini</taxon>
        <taxon>Aphis</taxon>
        <taxon>Aphis</taxon>
    </lineage>
</organism>
<dbReference type="OrthoDB" id="6626910at2759"/>
<evidence type="ECO:0000256" key="1">
    <source>
        <dbReference type="SAM" id="MobiDB-lite"/>
    </source>
</evidence>